<protein>
    <recommendedName>
        <fullName evidence="3">lipoate--protein ligase</fullName>
        <ecNumber evidence="3">6.3.1.20</ecNumber>
    </recommendedName>
</protein>
<dbReference type="STRING" id="214095.RU97_GL001773"/>
<dbReference type="NCBIfam" id="TIGR00545">
    <property type="entry name" value="lipoyltrans"/>
    <property type="match status" value="1"/>
</dbReference>
<proteinExistence type="predicted"/>
<dbReference type="GO" id="GO:0005524">
    <property type="term" value="F:ATP binding"/>
    <property type="evidence" value="ECO:0007669"/>
    <property type="project" value="UniProtKB-KW"/>
</dbReference>
<dbReference type="Proteomes" id="UP000181884">
    <property type="component" value="Unassembled WGS sequence"/>
</dbReference>
<evidence type="ECO:0000256" key="6">
    <source>
        <dbReference type="ARBA" id="ARBA00022840"/>
    </source>
</evidence>
<organism evidence="9 10">
    <name type="scientific">Enterococcus canis</name>
    <dbReference type="NCBI Taxonomy" id="214095"/>
    <lineage>
        <taxon>Bacteria</taxon>
        <taxon>Bacillati</taxon>
        <taxon>Bacillota</taxon>
        <taxon>Bacilli</taxon>
        <taxon>Lactobacillales</taxon>
        <taxon>Enterococcaceae</taxon>
        <taxon>Enterococcus</taxon>
    </lineage>
</organism>
<dbReference type="PROSITE" id="PS51733">
    <property type="entry name" value="BPL_LPL_CATALYTIC"/>
    <property type="match status" value="1"/>
</dbReference>
<evidence type="ECO:0000256" key="1">
    <source>
        <dbReference type="ARBA" id="ARBA00005085"/>
    </source>
</evidence>
<dbReference type="AlphaFoldDB" id="A0A1L8RF22"/>
<keyword evidence="10" id="KW-1185">Reference proteome</keyword>
<keyword evidence="4 9" id="KW-0436">Ligase</keyword>
<dbReference type="InterPro" id="IPR019491">
    <property type="entry name" value="Lipoate_protein_ligase_C"/>
</dbReference>
<dbReference type="GO" id="GO:0017118">
    <property type="term" value="F:lipoyltransferase activity"/>
    <property type="evidence" value="ECO:0007669"/>
    <property type="project" value="TreeGrafter"/>
</dbReference>
<dbReference type="UniPathway" id="UPA00537">
    <property type="reaction ID" value="UER00594"/>
</dbReference>
<dbReference type="InterPro" id="IPR045864">
    <property type="entry name" value="aa-tRNA-synth_II/BPL/LPL"/>
</dbReference>
<dbReference type="SUPFAM" id="SSF82649">
    <property type="entry name" value="SufE/NifU"/>
    <property type="match status" value="1"/>
</dbReference>
<dbReference type="GO" id="GO:0009249">
    <property type="term" value="P:protein lipoylation"/>
    <property type="evidence" value="ECO:0007669"/>
    <property type="project" value="InterPro"/>
</dbReference>
<comment type="caution">
    <text evidence="9">The sequence shown here is derived from an EMBL/GenBank/DDBJ whole genome shotgun (WGS) entry which is preliminary data.</text>
</comment>
<dbReference type="EMBL" id="JXKH01000004">
    <property type="protein sequence ID" value="OJG18376.1"/>
    <property type="molecule type" value="Genomic_DNA"/>
</dbReference>
<accession>A0A1L8RF22</accession>
<evidence type="ECO:0000313" key="9">
    <source>
        <dbReference type="EMBL" id="OJG18376.1"/>
    </source>
</evidence>
<keyword evidence="6" id="KW-0067">ATP-binding</keyword>
<comment type="catalytic activity">
    <reaction evidence="7">
        <text>L-lysyl-[lipoyl-carrier protein] + (R)-lipoate + ATP = N(6)-[(R)-lipoyl]-L-lysyl-[lipoyl-carrier protein] + AMP + diphosphate + H(+)</text>
        <dbReference type="Rhea" id="RHEA:49288"/>
        <dbReference type="Rhea" id="RHEA-COMP:10500"/>
        <dbReference type="Rhea" id="RHEA-COMP:10502"/>
        <dbReference type="ChEBI" id="CHEBI:15378"/>
        <dbReference type="ChEBI" id="CHEBI:29969"/>
        <dbReference type="ChEBI" id="CHEBI:30616"/>
        <dbReference type="ChEBI" id="CHEBI:33019"/>
        <dbReference type="ChEBI" id="CHEBI:83088"/>
        <dbReference type="ChEBI" id="CHEBI:83099"/>
        <dbReference type="ChEBI" id="CHEBI:456215"/>
        <dbReference type="EC" id="6.3.1.20"/>
    </reaction>
</comment>
<dbReference type="Pfam" id="PF10437">
    <property type="entry name" value="Lip_prot_lig_C"/>
    <property type="match status" value="1"/>
</dbReference>
<dbReference type="EC" id="6.3.1.20" evidence="3"/>
<sequence>MNLATEQYLLEKDFEEPLVLFYIQEPCIIIGRNQNAIEEIDQKFVRERGITVTRRLSGGGAVYDDLGNVSFSFVTKAGREDFGNFAEFTQPILKAIHEMGATGAEVSGRNDLLIEGKKFSGNAMYKKRGKLFSHGTLMLDVDLDVLPQALRVAKDKIESKGTKSVRSHVTNLRPYLAAEYQGLSTEAFRDELLKRLFDVNDLRTIAAKELHLSAEDDAAIAQLVTEIYGNEEWIYGEAPAYSIQRRRRYPAVGIIDARIEVAKGHISNLVFYGDYFGQKDSSELAEKLVGLPYQRQALATALKDIEADLYFSHLDNETLLDLLAD</sequence>
<feature type="domain" description="BPL/LPL catalytic" evidence="8">
    <location>
        <begin position="13"/>
        <end position="196"/>
    </location>
</feature>
<comment type="pathway">
    <text evidence="2">Protein modification; protein lipoylation via exogenous pathway; protein N(6)-(lipoyl)lysine from lipoate: step 1/2.</text>
</comment>
<evidence type="ECO:0000256" key="5">
    <source>
        <dbReference type="ARBA" id="ARBA00022741"/>
    </source>
</evidence>
<dbReference type="GO" id="GO:0005737">
    <property type="term" value="C:cytoplasm"/>
    <property type="evidence" value="ECO:0007669"/>
    <property type="project" value="TreeGrafter"/>
</dbReference>
<gene>
    <name evidence="9" type="ORF">RU97_GL001773</name>
</gene>
<dbReference type="GO" id="GO:0016979">
    <property type="term" value="F:lipoate-protein ligase activity"/>
    <property type="evidence" value="ECO:0007669"/>
    <property type="project" value="UniProtKB-EC"/>
</dbReference>
<evidence type="ECO:0000256" key="2">
    <source>
        <dbReference type="ARBA" id="ARBA00005124"/>
    </source>
</evidence>
<dbReference type="Pfam" id="PF21948">
    <property type="entry name" value="LplA-B_cat"/>
    <property type="match status" value="1"/>
</dbReference>
<dbReference type="InterPro" id="IPR004143">
    <property type="entry name" value="BPL_LPL_catalytic"/>
</dbReference>
<dbReference type="Gene3D" id="3.30.390.50">
    <property type="entry name" value="CO dehydrogenase flavoprotein, C-terminal domain"/>
    <property type="match status" value="1"/>
</dbReference>
<dbReference type="CDD" id="cd16443">
    <property type="entry name" value="LplA"/>
    <property type="match status" value="1"/>
</dbReference>
<evidence type="ECO:0000313" key="10">
    <source>
        <dbReference type="Proteomes" id="UP000181884"/>
    </source>
</evidence>
<dbReference type="InterPro" id="IPR004562">
    <property type="entry name" value="LipoylTrfase_LipoateP_Ligase"/>
</dbReference>
<dbReference type="Gene3D" id="3.30.930.10">
    <property type="entry name" value="Bira Bifunctional Protein, Domain 2"/>
    <property type="match status" value="1"/>
</dbReference>
<keyword evidence="5" id="KW-0547">Nucleotide-binding</keyword>
<evidence type="ECO:0000256" key="7">
    <source>
        <dbReference type="ARBA" id="ARBA00048037"/>
    </source>
</evidence>
<reference evidence="9 10" key="1">
    <citation type="submission" date="2014-12" db="EMBL/GenBank/DDBJ databases">
        <title>Draft genome sequences of 29 type strains of Enterococci.</title>
        <authorList>
            <person name="Zhong Z."/>
            <person name="Sun Z."/>
            <person name="Liu W."/>
            <person name="Zhang W."/>
            <person name="Zhang H."/>
        </authorList>
    </citation>
    <scope>NUCLEOTIDE SEQUENCE [LARGE SCALE GENOMIC DNA]</scope>
    <source>
        <strain evidence="9 10">DSM 17029</strain>
    </source>
</reference>
<comment type="pathway">
    <text evidence="1">Protein modification; protein lipoylation via exogenous pathway; protein N(6)-(lipoyl)lysine from lipoate: step 2/2.</text>
</comment>
<evidence type="ECO:0000256" key="3">
    <source>
        <dbReference type="ARBA" id="ARBA00012367"/>
    </source>
</evidence>
<dbReference type="SUPFAM" id="SSF55681">
    <property type="entry name" value="Class II aaRS and biotin synthetases"/>
    <property type="match status" value="1"/>
</dbReference>
<evidence type="ECO:0000256" key="4">
    <source>
        <dbReference type="ARBA" id="ARBA00022598"/>
    </source>
</evidence>
<dbReference type="PANTHER" id="PTHR12561:SF3">
    <property type="entry name" value="LIPOYLTRANSFERASE 1, MITOCHONDRIAL"/>
    <property type="match status" value="1"/>
</dbReference>
<name>A0A1L8RF22_9ENTE</name>
<evidence type="ECO:0000259" key="8">
    <source>
        <dbReference type="PROSITE" id="PS51733"/>
    </source>
</evidence>
<dbReference type="PANTHER" id="PTHR12561">
    <property type="entry name" value="LIPOATE-PROTEIN LIGASE"/>
    <property type="match status" value="1"/>
</dbReference>